<dbReference type="SUPFAM" id="SSF46785">
    <property type="entry name" value="Winged helix' DNA-binding domain"/>
    <property type="match status" value="1"/>
</dbReference>
<dbReference type="PANTHER" id="PTHR44846">
    <property type="entry name" value="MANNOSYL-D-GLYCERATE TRANSPORT/METABOLISM SYSTEM REPRESSOR MNGR-RELATED"/>
    <property type="match status" value="1"/>
</dbReference>
<dbReference type="Pfam" id="PF00392">
    <property type="entry name" value="GntR"/>
    <property type="match status" value="1"/>
</dbReference>
<sequence length="245" mass="27324">MSDWKEGSDARLPLYQRLREEIMDRIASGEWPPGGTIPTEAELTRRYGIAVGTVRRAIDTLVNEGLLERSQGRGTFVRRPDFDASFFRFFRQVNAEGESRVPSSRILSATLSTPPVEASRALGLADNEPCLCLDRLRTLEDDSLLTEKIWLPASRFSGLLEVPLEEFGTLLYPFYEARFGQRIGSARETLTIASADASTAGRLGIAPRDPVVVIERIALGYDRTPLEYRCSMGAAATFRYQIEIS</sequence>
<gene>
    <name evidence="4" type="ORF">B9H00_10340</name>
</gene>
<dbReference type="KEGG" id="kma:B9H00_10340"/>
<dbReference type="InterPro" id="IPR036388">
    <property type="entry name" value="WH-like_DNA-bd_sf"/>
</dbReference>
<name>A0A240UPG4_9GAMM</name>
<dbReference type="EMBL" id="CP021358">
    <property type="protein sequence ID" value="ART63407.1"/>
    <property type="molecule type" value="Genomic_DNA"/>
</dbReference>
<dbReference type="RefSeq" id="WP_086900591.1">
    <property type="nucleotide sequence ID" value="NZ_CP021358.1"/>
</dbReference>
<keyword evidence="2" id="KW-0238">DNA-binding</keyword>
<dbReference type="PANTHER" id="PTHR44846:SF1">
    <property type="entry name" value="MANNOSYL-D-GLYCERATE TRANSPORT_METABOLISM SYSTEM REPRESSOR MNGR-RELATED"/>
    <property type="match status" value="1"/>
</dbReference>
<dbReference type="InterPro" id="IPR050679">
    <property type="entry name" value="Bact_HTH_transcr_reg"/>
</dbReference>
<dbReference type="GO" id="GO:0003677">
    <property type="term" value="F:DNA binding"/>
    <property type="evidence" value="ECO:0007669"/>
    <property type="project" value="UniProtKB-KW"/>
</dbReference>
<evidence type="ECO:0000256" key="2">
    <source>
        <dbReference type="ARBA" id="ARBA00023125"/>
    </source>
</evidence>
<evidence type="ECO:0000256" key="3">
    <source>
        <dbReference type="ARBA" id="ARBA00023163"/>
    </source>
</evidence>
<keyword evidence="3" id="KW-0804">Transcription</keyword>
<proteinExistence type="predicted"/>
<evidence type="ECO:0000313" key="5">
    <source>
        <dbReference type="Proteomes" id="UP000194457"/>
    </source>
</evidence>
<protein>
    <submittedName>
        <fullName evidence="4">GntR family transcriptional regulator</fullName>
    </submittedName>
</protein>
<dbReference type="Gene3D" id="3.40.1410.10">
    <property type="entry name" value="Chorismate lyase-like"/>
    <property type="match status" value="1"/>
</dbReference>
<evidence type="ECO:0000313" key="4">
    <source>
        <dbReference type="EMBL" id="ART63407.1"/>
    </source>
</evidence>
<dbReference type="InterPro" id="IPR000524">
    <property type="entry name" value="Tscrpt_reg_HTH_GntR"/>
</dbReference>
<dbReference type="InterPro" id="IPR036390">
    <property type="entry name" value="WH_DNA-bd_sf"/>
</dbReference>
<dbReference type="OrthoDB" id="7173258at2"/>
<evidence type="ECO:0000256" key="1">
    <source>
        <dbReference type="ARBA" id="ARBA00023015"/>
    </source>
</evidence>
<dbReference type="Proteomes" id="UP000194457">
    <property type="component" value="Chromosome"/>
</dbReference>
<dbReference type="CDD" id="cd07377">
    <property type="entry name" value="WHTH_GntR"/>
    <property type="match status" value="1"/>
</dbReference>
<dbReference type="InterPro" id="IPR028978">
    <property type="entry name" value="Chorismate_lyase_/UTRA_dom_sf"/>
</dbReference>
<accession>A0A240UPG4</accession>
<dbReference type="SUPFAM" id="SSF64288">
    <property type="entry name" value="Chorismate lyase-like"/>
    <property type="match status" value="1"/>
</dbReference>
<dbReference type="Gene3D" id="1.10.10.10">
    <property type="entry name" value="Winged helix-like DNA-binding domain superfamily/Winged helix DNA-binding domain"/>
    <property type="match status" value="1"/>
</dbReference>
<reference evidence="4 5" key="1">
    <citation type="submission" date="2017-05" db="EMBL/GenBank/DDBJ databases">
        <authorList>
            <person name="Song R."/>
            <person name="Chenine A.L."/>
            <person name="Ruprecht R.M."/>
        </authorList>
    </citation>
    <scope>NUCLEOTIDE SEQUENCE [LARGE SCALE GENOMIC DNA]</scope>
    <source>
        <strain evidence="4">SW32</strain>
    </source>
</reference>
<dbReference type="Pfam" id="PF07702">
    <property type="entry name" value="UTRA"/>
    <property type="match status" value="1"/>
</dbReference>
<organism evidence="4 5">
    <name type="scientific">Kushneria marisflavi</name>
    <dbReference type="NCBI Taxonomy" id="157779"/>
    <lineage>
        <taxon>Bacteria</taxon>
        <taxon>Pseudomonadati</taxon>
        <taxon>Pseudomonadota</taxon>
        <taxon>Gammaproteobacteria</taxon>
        <taxon>Oceanospirillales</taxon>
        <taxon>Halomonadaceae</taxon>
        <taxon>Kushneria</taxon>
    </lineage>
</organism>
<keyword evidence="5" id="KW-1185">Reference proteome</keyword>
<dbReference type="GO" id="GO:0003700">
    <property type="term" value="F:DNA-binding transcription factor activity"/>
    <property type="evidence" value="ECO:0007669"/>
    <property type="project" value="InterPro"/>
</dbReference>
<dbReference type="AlphaFoldDB" id="A0A240UPG4"/>
<dbReference type="FunFam" id="1.10.10.10:FF:000079">
    <property type="entry name" value="GntR family transcriptional regulator"/>
    <property type="match status" value="1"/>
</dbReference>
<dbReference type="PROSITE" id="PS50949">
    <property type="entry name" value="HTH_GNTR"/>
    <property type="match status" value="1"/>
</dbReference>
<dbReference type="GO" id="GO:0045892">
    <property type="term" value="P:negative regulation of DNA-templated transcription"/>
    <property type="evidence" value="ECO:0007669"/>
    <property type="project" value="TreeGrafter"/>
</dbReference>
<dbReference type="SMART" id="SM00866">
    <property type="entry name" value="UTRA"/>
    <property type="match status" value="1"/>
</dbReference>
<dbReference type="InterPro" id="IPR011663">
    <property type="entry name" value="UTRA"/>
</dbReference>
<dbReference type="SMART" id="SM00345">
    <property type="entry name" value="HTH_GNTR"/>
    <property type="match status" value="1"/>
</dbReference>
<keyword evidence="1" id="KW-0805">Transcription regulation</keyword>